<organism evidence="2 3">
    <name type="scientific">Prauserella oleivorans</name>
    <dbReference type="NCBI Taxonomy" id="1478153"/>
    <lineage>
        <taxon>Bacteria</taxon>
        <taxon>Bacillati</taxon>
        <taxon>Actinomycetota</taxon>
        <taxon>Actinomycetes</taxon>
        <taxon>Pseudonocardiales</taxon>
        <taxon>Pseudonocardiaceae</taxon>
        <taxon>Prauserella</taxon>
    </lineage>
</organism>
<feature type="region of interest" description="Disordered" evidence="1">
    <location>
        <begin position="37"/>
        <end position="56"/>
    </location>
</feature>
<name>A0ABW5W3V7_9PSEU</name>
<dbReference type="Proteomes" id="UP001597478">
    <property type="component" value="Unassembled WGS sequence"/>
</dbReference>
<dbReference type="InterPro" id="IPR008775">
    <property type="entry name" value="Phytyl_CoA_dOase-like"/>
</dbReference>
<dbReference type="GO" id="GO:0051213">
    <property type="term" value="F:dioxygenase activity"/>
    <property type="evidence" value="ECO:0007669"/>
    <property type="project" value="UniProtKB-KW"/>
</dbReference>
<dbReference type="SUPFAM" id="SSF51197">
    <property type="entry name" value="Clavaminate synthase-like"/>
    <property type="match status" value="1"/>
</dbReference>
<reference evidence="3" key="1">
    <citation type="journal article" date="2019" name="Int. J. Syst. Evol. Microbiol.">
        <title>The Global Catalogue of Microorganisms (GCM) 10K type strain sequencing project: providing services to taxonomists for standard genome sequencing and annotation.</title>
        <authorList>
            <consortium name="The Broad Institute Genomics Platform"/>
            <consortium name="The Broad Institute Genome Sequencing Center for Infectious Disease"/>
            <person name="Wu L."/>
            <person name="Ma J."/>
        </authorList>
    </citation>
    <scope>NUCLEOTIDE SEQUENCE [LARGE SCALE GENOMIC DNA]</scope>
    <source>
        <strain evidence="3">IBRC-M 10906</strain>
    </source>
</reference>
<accession>A0ABW5W3V7</accession>
<dbReference type="Pfam" id="PF05721">
    <property type="entry name" value="PhyH"/>
    <property type="match status" value="1"/>
</dbReference>
<sequence>MARRPDLRPFGLAPDLQRLDRAGRRARRTRLPDLPARLAPLRRPGPGGVVRAHRRPGQLPVHRWPELRWSPRVTVPLRAGDATLHQGRTAHYVGANTSDEARLSFLVAFTDPDATYRRCPAMTRSACDPAIPSRTTATLEHPDEPAPDDAQPEHGER</sequence>
<proteinExistence type="predicted"/>
<protein>
    <submittedName>
        <fullName evidence="2">Phytanoyl-CoA dioxygenase family protein</fullName>
    </submittedName>
</protein>
<feature type="region of interest" description="Disordered" evidence="1">
    <location>
        <begin position="125"/>
        <end position="157"/>
    </location>
</feature>
<dbReference type="EMBL" id="JBHUOF010000002">
    <property type="protein sequence ID" value="MFD2798169.1"/>
    <property type="molecule type" value="Genomic_DNA"/>
</dbReference>
<evidence type="ECO:0000313" key="2">
    <source>
        <dbReference type="EMBL" id="MFD2798169.1"/>
    </source>
</evidence>
<keyword evidence="3" id="KW-1185">Reference proteome</keyword>
<keyword evidence="2" id="KW-0223">Dioxygenase</keyword>
<keyword evidence="2" id="KW-0560">Oxidoreductase</keyword>
<feature type="region of interest" description="Disordered" evidence="1">
    <location>
        <begin position="1"/>
        <end position="31"/>
    </location>
</feature>
<evidence type="ECO:0000313" key="3">
    <source>
        <dbReference type="Proteomes" id="UP001597478"/>
    </source>
</evidence>
<dbReference type="Gene3D" id="2.60.120.620">
    <property type="entry name" value="q2cbj1_9rhob like domain"/>
    <property type="match status" value="1"/>
</dbReference>
<gene>
    <name evidence="2" type="ORF">ACFS2C_02020</name>
</gene>
<evidence type="ECO:0000256" key="1">
    <source>
        <dbReference type="SAM" id="MobiDB-lite"/>
    </source>
</evidence>
<dbReference type="RefSeq" id="WP_377478387.1">
    <property type="nucleotide sequence ID" value="NZ_JBHUNT010000001.1"/>
</dbReference>
<comment type="caution">
    <text evidence="2">The sequence shown here is derived from an EMBL/GenBank/DDBJ whole genome shotgun (WGS) entry which is preliminary data.</text>
</comment>